<gene>
    <name evidence="2" type="ORF">HMPREF9997_01476</name>
</gene>
<dbReference type="HOGENOM" id="CLU_3182562_0_0_11"/>
<dbReference type="Proteomes" id="UP000010445">
    <property type="component" value="Unassembled WGS sequence"/>
</dbReference>
<comment type="caution">
    <text evidence="2">The sequence shown here is derived from an EMBL/GenBank/DDBJ whole genome shotgun (WGS) entry which is preliminary data.</text>
</comment>
<evidence type="ECO:0000313" key="2">
    <source>
        <dbReference type="EMBL" id="EKX90261.1"/>
    </source>
</evidence>
<name>L1MH58_9CORY</name>
<accession>L1MH58</accession>
<evidence type="ECO:0000313" key="3">
    <source>
        <dbReference type="Proteomes" id="UP000010445"/>
    </source>
</evidence>
<sequence>MRSLSRSIACSCTAGATAGAANDGDNTATRSPGDALTGTRNDMHRV</sequence>
<feature type="compositionally biased region" description="Low complexity" evidence="1">
    <location>
        <begin position="16"/>
        <end position="29"/>
    </location>
</feature>
<organism evidence="2 3">
    <name type="scientific">Corynebacterium durum F0235</name>
    <dbReference type="NCBI Taxonomy" id="1035195"/>
    <lineage>
        <taxon>Bacteria</taxon>
        <taxon>Bacillati</taxon>
        <taxon>Actinomycetota</taxon>
        <taxon>Actinomycetes</taxon>
        <taxon>Mycobacteriales</taxon>
        <taxon>Corynebacteriaceae</taxon>
        <taxon>Corynebacterium</taxon>
    </lineage>
</organism>
<keyword evidence="3" id="KW-1185">Reference proteome</keyword>
<feature type="region of interest" description="Disordered" evidence="1">
    <location>
        <begin position="16"/>
        <end position="46"/>
    </location>
</feature>
<proteinExistence type="predicted"/>
<protein>
    <submittedName>
        <fullName evidence="2">Uncharacterized protein</fullName>
    </submittedName>
</protein>
<evidence type="ECO:0000256" key="1">
    <source>
        <dbReference type="SAM" id="MobiDB-lite"/>
    </source>
</evidence>
<reference evidence="2 3" key="1">
    <citation type="submission" date="2012-05" db="EMBL/GenBank/DDBJ databases">
        <authorList>
            <person name="Weinstock G."/>
            <person name="Sodergren E."/>
            <person name="Lobos E.A."/>
            <person name="Fulton L."/>
            <person name="Fulton R."/>
            <person name="Courtney L."/>
            <person name="Fronick C."/>
            <person name="O'Laughlin M."/>
            <person name="Godfrey J."/>
            <person name="Wilson R.M."/>
            <person name="Miner T."/>
            <person name="Farmer C."/>
            <person name="Delehaunty K."/>
            <person name="Cordes M."/>
            <person name="Minx P."/>
            <person name="Tomlinson C."/>
            <person name="Chen J."/>
            <person name="Wollam A."/>
            <person name="Pepin K.H."/>
            <person name="Bhonagiri V."/>
            <person name="Zhang X."/>
            <person name="Suruliraj S."/>
            <person name="Warren W."/>
            <person name="Mitreva M."/>
            <person name="Mardis E.R."/>
            <person name="Wilson R.K."/>
        </authorList>
    </citation>
    <scope>NUCLEOTIDE SEQUENCE [LARGE SCALE GENOMIC DNA]</scope>
    <source>
        <strain evidence="2 3">F0235</strain>
    </source>
</reference>
<dbReference type="EMBL" id="AMEM01000018">
    <property type="protein sequence ID" value="EKX90261.1"/>
    <property type="molecule type" value="Genomic_DNA"/>
</dbReference>
<dbReference type="AlphaFoldDB" id="L1MH58"/>
<dbReference type="STRING" id="1035195.HMPREF9997_01476"/>